<dbReference type="Proteomes" id="UP001589683">
    <property type="component" value="Unassembled WGS sequence"/>
</dbReference>
<name>A0ABV5JL94_9RHOB</name>
<evidence type="ECO:0000313" key="1">
    <source>
        <dbReference type="EMBL" id="MFB9233513.1"/>
    </source>
</evidence>
<dbReference type="EMBL" id="JBHMEA010000049">
    <property type="protein sequence ID" value="MFB9233513.1"/>
    <property type="molecule type" value="Genomic_DNA"/>
</dbReference>
<reference evidence="1 2" key="1">
    <citation type="submission" date="2024-09" db="EMBL/GenBank/DDBJ databases">
        <authorList>
            <person name="Sun Q."/>
            <person name="Mori K."/>
        </authorList>
    </citation>
    <scope>NUCLEOTIDE SEQUENCE [LARGE SCALE GENOMIC DNA]</scope>
    <source>
        <strain evidence="1 2">CECT 8726</strain>
    </source>
</reference>
<dbReference type="RefSeq" id="WP_213888418.1">
    <property type="nucleotide sequence ID" value="NZ_JAGFNU010000003.1"/>
</dbReference>
<sequence length="55" mass="6093">MSALYAGGWKRGNDGWWGGYRAPIIVEPLDIPWGILKEVQSDWTPVFASIKNASS</sequence>
<proteinExistence type="predicted"/>
<organism evidence="1 2">
    <name type="scientific">Pseudohalocynthiibacter aestuariivivens</name>
    <dbReference type="NCBI Taxonomy" id="1591409"/>
    <lineage>
        <taxon>Bacteria</taxon>
        <taxon>Pseudomonadati</taxon>
        <taxon>Pseudomonadota</taxon>
        <taxon>Alphaproteobacteria</taxon>
        <taxon>Rhodobacterales</taxon>
        <taxon>Paracoccaceae</taxon>
        <taxon>Pseudohalocynthiibacter</taxon>
    </lineage>
</organism>
<gene>
    <name evidence="1" type="ORF">ACFFUT_17095</name>
</gene>
<comment type="caution">
    <text evidence="1">The sequence shown here is derived from an EMBL/GenBank/DDBJ whole genome shotgun (WGS) entry which is preliminary data.</text>
</comment>
<evidence type="ECO:0000313" key="2">
    <source>
        <dbReference type="Proteomes" id="UP001589683"/>
    </source>
</evidence>
<accession>A0ABV5JL94</accession>
<protein>
    <submittedName>
        <fullName evidence="1">Uncharacterized protein</fullName>
    </submittedName>
</protein>
<keyword evidence="2" id="KW-1185">Reference proteome</keyword>